<name>A0A562IZQ5_9GAMM</name>
<sequence>MKPLKFIGSSLDDLREMPTAVRHAVGIELMAIQYGAEPSDFKPMKEVGAGAYEIRYRDTSGAFRVIYVAKFVDAVYVLHAFQKKTQKTAKADIDLAAKRYKLIGDKP</sequence>
<evidence type="ECO:0000313" key="2">
    <source>
        <dbReference type="Proteomes" id="UP000319627"/>
    </source>
</evidence>
<accession>A0A562IZQ5</accession>
<comment type="caution">
    <text evidence="1">The sequence shown here is derived from an EMBL/GenBank/DDBJ whole genome shotgun (WGS) entry which is preliminary data.</text>
</comment>
<dbReference type="Proteomes" id="UP000319627">
    <property type="component" value="Unassembled WGS sequence"/>
</dbReference>
<protein>
    <submittedName>
        <fullName evidence="1">Phage-related protein</fullName>
    </submittedName>
</protein>
<dbReference type="EMBL" id="VLKG01000003">
    <property type="protein sequence ID" value="TWH76330.1"/>
    <property type="molecule type" value="Genomic_DNA"/>
</dbReference>
<organism evidence="1 2">
    <name type="scientific">Azomonas agilis</name>
    <dbReference type="NCBI Taxonomy" id="116849"/>
    <lineage>
        <taxon>Bacteria</taxon>
        <taxon>Pseudomonadati</taxon>
        <taxon>Pseudomonadota</taxon>
        <taxon>Gammaproteobacteria</taxon>
        <taxon>Pseudomonadales</taxon>
        <taxon>Pseudomonadaceae</taxon>
        <taxon>Azomonas</taxon>
    </lineage>
</organism>
<dbReference type="OrthoDB" id="9797093at2"/>
<reference evidence="1 2" key="1">
    <citation type="submission" date="2019-07" db="EMBL/GenBank/DDBJ databases">
        <title>Genomic Encyclopedia of Type Strains, Phase I: the one thousand microbial genomes (KMG-I) project.</title>
        <authorList>
            <person name="Kyrpides N."/>
        </authorList>
    </citation>
    <scope>NUCLEOTIDE SEQUENCE [LARGE SCALE GENOMIC DNA]</scope>
    <source>
        <strain evidence="1 2">DSM 375</strain>
    </source>
</reference>
<dbReference type="RefSeq" id="WP_144570973.1">
    <property type="nucleotide sequence ID" value="NZ_VLKG01000003.1"/>
</dbReference>
<evidence type="ECO:0000313" key="1">
    <source>
        <dbReference type="EMBL" id="TWH76330.1"/>
    </source>
</evidence>
<proteinExistence type="predicted"/>
<dbReference type="AlphaFoldDB" id="A0A562IZQ5"/>
<dbReference type="Pfam" id="PF05973">
    <property type="entry name" value="Gp49"/>
    <property type="match status" value="1"/>
</dbReference>
<keyword evidence="2" id="KW-1185">Reference proteome</keyword>
<gene>
    <name evidence="1" type="ORF">LX59_01253</name>
</gene>
<dbReference type="InterPro" id="IPR009241">
    <property type="entry name" value="HigB-like"/>
</dbReference>